<accession>A0ABD1UK79</accession>
<keyword evidence="1 2" id="KW-0505">Motor protein</keyword>
<dbReference type="Gene3D" id="3.40.850.10">
    <property type="entry name" value="Kinesin motor domain"/>
    <property type="match status" value="1"/>
</dbReference>
<dbReference type="PROSITE" id="PS50067">
    <property type="entry name" value="KINESIN_MOTOR_2"/>
    <property type="match status" value="1"/>
</dbReference>
<dbReference type="GO" id="GO:0003774">
    <property type="term" value="F:cytoskeletal motor activity"/>
    <property type="evidence" value="ECO:0007669"/>
    <property type="project" value="UniProtKB-UniRule"/>
</dbReference>
<name>A0ABD1UK79_9LAMI</name>
<keyword evidence="3" id="KW-0812">Transmembrane</keyword>
<comment type="similarity">
    <text evidence="2">Belongs to the TRAFAC class myosin-kinesin ATPase superfamily. Kinesin family.</text>
</comment>
<keyword evidence="2" id="KW-0547">Nucleotide-binding</keyword>
<keyword evidence="3" id="KW-1133">Transmembrane helix</keyword>
<dbReference type="SUPFAM" id="SSF55961">
    <property type="entry name" value="Bet v1-like"/>
    <property type="match status" value="1"/>
</dbReference>
<evidence type="ECO:0000313" key="6">
    <source>
        <dbReference type="EMBL" id="KAL2525462.1"/>
    </source>
</evidence>
<dbReference type="PANTHER" id="PTHR19308:SF39">
    <property type="entry name" value="PHOSPHATIDYLCHOLINE TRANSFER PROTEIN"/>
    <property type="match status" value="1"/>
</dbReference>
<dbReference type="InterPro" id="IPR023393">
    <property type="entry name" value="START-like_dom_sf"/>
</dbReference>
<dbReference type="Proteomes" id="UP001604336">
    <property type="component" value="Unassembled WGS sequence"/>
</dbReference>
<protein>
    <submittedName>
        <fullName evidence="6">Polyketide cyclase/dehydrase and lipid transport superfamily protein</fullName>
    </submittedName>
</protein>
<feature type="transmembrane region" description="Helical" evidence="3">
    <location>
        <begin position="56"/>
        <end position="77"/>
    </location>
</feature>
<evidence type="ECO:0000256" key="3">
    <source>
        <dbReference type="SAM" id="Phobius"/>
    </source>
</evidence>
<feature type="transmembrane region" description="Helical" evidence="3">
    <location>
        <begin position="20"/>
        <end position="44"/>
    </location>
</feature>
<evidence type="ECO:0000259" key="5">
    <source>
        <dbReference type="PROSITE" id="PS50848"/>
    </source>
</evidence>
<evidence type="ECO:0000256" key="2">
    <source>
        <dbReference type="PROSITE-ProRule" id="PRU00283"/>
    </source>
</evidence>
<keyword evidence="2" id="KW-0067">ATP-binding</keyword>
<reference evidence="7" key="1">
    <citation type="submission" date="2024-07" db="EMBL/GenBank/DDBJ databases">
        <title>Two chromosome-level genome assemblies of Korean endemic species Abeliophyllum distichum and Forsythia ovata (Oleaceae).</title>
        <authorList>
            <person name="Jang H."/>
        </authorList>
    </citation>
    <scope>NUCLEOTIDE SEQUENCE [LARGE SCALE GENOMIC DNA]</scope>
</reference>
<organism evidence="6 7">
    <name type="scientific">Abeliophyllum distichum</name>
    <dbReference type="NCBI Taxonomy" id="126358"/>
    <lineage>
        <taxon>Eukaryota</taxon>
        <taxon>Viridiplantae</taxon>
        <taxon>Streptophyta</taxon>
        <taxon>Embryophyta</taxon>
        <taxon>Tracheophyta</taxon>
        <taxon>Spermatophyta</taxon>
        <taxon>Magnoliopsida</taxon>
        <taxon>eudicotyledons</taxon>
        <taxon>Gunneridae</taxon>
        <taxon>Pentapetalae</taxon>
        <taxon>asterids</taxon>
        <taxon>lamiids</taxon>
        <taxon>Lamiales</taxon>
        <taxon>Oleaceae</taxon>
        <taxon>Forsythieae</taxon>
        <taxon>Abeliophyllum</taxon>
    </lineage>
</organism>
<dbReference type="AlphaFoldDB" id="A0ABD1UK79"/>
<dbReference type="InterPro" id="IPR051213">
    <property type="entry name" value="START_lipid_transfer"/>
</dbReference>
<dbReference type="Pfam" id="PF00225">
    <property type="entry name" value="Kinesin"/>
    <property type="match status" value="1"/>
</dbReference>
<gene>
    <name evidence="6" type="ORF">Adt_10516</name>
</gene>
<dbReference type="GO" id="GO:0005737">
    <property type="term" value="C:cytoplasm"/>
    <property type="evidence" value="ECO:0007669"/>
    <property type="project" value="UniProtKB-ARBA"/>
</dbReference>
<keyword evidence="7" id="KW-1185">Reference proteome</keyword>
<dbReference type="SUPFAM" id="SSF52540">
    <property type="entry name" value="P-loop containing nucleoside triphosphate hydrolases"/>
    <property type="match status" value="1"/>
</dbReference>
<dbReference type="EMBL" id="JBFOLK010000003">
    <property type="protein sequence ID" value="KAL2525462.1"/>
    <property type="molecule type" value="Genomic_DNA"/>
</dbReference>
<feature type="binding site" evidence="2">
    <location>
        <begin position="312"/>
        <end position="319"/>
    </location>
    <ligand>
        <name>ATP</name>
        <dbReference type="ChEBI" id="CHEBI:30616"/>
    </ligand>
</feature>
<dbReference type="PANTHER" id="PTHR19308">
    <property type="entry name" value="PHOSPHATIDYLCHOLINE TRANSFER PROTEIN"/>
    <property type="match status" value="1"/>
</dbReference>
<evidence type="ECO:0000313" key="7">
    <source>
        <dbReference type="Proteomes" id="UP001604336"/>
    </source>
</evidence>
<feature type="domain" description="START" evidence="5">
    <location>
        <begin position="183"/>
        <end position="261"/>
    </location>
</feature>
<dbReference type="InterPro" id="IPR002913">
    <property type="entry name" value="START_lipid-bd_dom"/>
</dbReference>
<dbReference type="InterPro" id="IPR001752">
    <property type="entry name" value="Kinesin_motor_dom"/>
</dbReference>
<dbReference type="InterPro" id="IPR036961">
    <property type="entry name" value="Kinesin_motor_dom_sf"/>
</dbReference>
<dbReference type="GO" id="GO:0005524">
    <property type="term" value="F:ATP binding"/>
    <property type="evidence" value="ECO:0007669"/>
    <property type="project" value="UniProtKB-UniRule"/>
</dbReference>
<dbReference type="InterPro" id="IPR027417">
    <property type="entry name" value="P-loop_NTPase"/>
</dbReference>
<comment type="caution">
    <text evidence="6">The sequence shown here is derived from an EMBL/GenBank/DDBJ whole genome shotgun (WGS) entry which is preliminary data.</text>
</comment>
<keyword evidence="3" id="KW-0472">Membrane</keyword>
<evidence type="ECO:0000256" key="1">
    <source>
        <dbReference type="ARBA" id="ARBA00023175"/>
    </source>
</evidence>
<proteinExistence type="inferred from homology"/>
<dbReference type="Gene3D" id="3.30.530.20">
    <property type="match status" value="1"/>
</dbReference>
<dbReference type="PROSITE" id="PS50848">
    <property type="entry name" value="START"/>
    <property type="match status" value="1"/>
</dbReference>
<sequence>MILIRLNRGVFPFSFRDFAISGFSLGFSFCDTVMALISAFLEIFQRPTISDMMIELMVFMAPIWIAIFVGVLVGWAWKPKWANLNVDVLDCTAKKQESSSSAGLGMVFSQFPSIPSKNSLKPQVPSCISWIFDFGFEKDTSSLPSISSPECSSSKLGKEKSSLVTEDDLKYLHQLVEEKDGGPAWIQMMDRSTPNMSYQAWRRDPEIGPPQYRSRTVYEDTTPEMVRDFFWDDEFRAKWDDMLVHAETLEECPTTGTMMVQRVRKEDFDLRDKLNNEPHNLDEFGLTLREKITLYLVQSAVDGYNVCIFAYGQTGSGKTFTIYGSESNPGLTPLCMPPASSSVIM</sequence>
<feature type="domain" description="Kinesin motor" evidence="4">
    <location>
        <begin position="296"/>
        <end position="345"/>
    </location>
</feature>
<evidence type="ECO:0000259" key="4">
    <source>
        <dbReference type="PROSITE" id="PS50067"/>
    </source>
</evidence>